<comment type="caution">
    <text evidence="1">The sequence shown here is derived from an EMBL/GenBank/DDBJ whole genome shotgun (WGS) entry which is preliminary data.</text>
</comment>
<evidence type="ECO:0000313" key="2">
    <source>
        <dbReference type="Proteomes" id="UP001144096"/>
    </source>
</evidence>
<dbReference type="Gene3D" id="2.60.300.12">
    <property type="entry name" value="HesB-like domain"/>
    <property type="match status" value="1"/>
</dbReference>
<proteinExistence type="predicted"/>
<keyword evidence="2" id="KW-1185">Reference proteome</keyword>
<evidence type="ECO:0000313" key="1">
    <source>
        <dbReference type="EMBL" id="MCR6490828.1"/>
    </source>
</evidence>
<dbReference type="Proteomes" id="UP001144096">
    <property type="component" value="Unassembled WGS sequence"/>
</dbReference>
<reference evidence="1" key="1">
    <citation type="submission" date="2022-06" db="EMBL/GenBank/DDBJ databases">
        <title>Amycolatopsis iheyaensis sp. nov., a new species of the genus Amycolatopsis isolated from soil in Iheya island, Japan.</title>
        <authorList>
            <person name="Ngamcharungchit C."/>
            <person name="Kanto H."/>
            <person name="Take A."/>
            <person name="Intra B."/>
            <person name="Matsumoto A."/>
            <person name="Panbangred W."/>
            <person name="Inahashi Y."/>
        </authorList>
    </citation>
    <scope>NUCLEOTIDE SEQUENCE</scope>
    <source>
        <strain evidence="1">OK19-0408</strain>
    </source>
</reference>
<name>A0A9X2NMJ0_9PSEU</name>
<dbReference type="InterPro" id="IPR035903">
    <property type="entry name" value="HesB-like_dom_sf"/>
</dbReference>
<gene>
    <name evidence="1" type="ORF">M8542_49400</name>
</gene>
<dbReference type="AlphaFoldDB" id="A0A9X2NMJ0"/>
<dbReference type="EMBL" id="JAMXQV010000060">
    <property type="protein sequence ID" value="MCR6490828.1"/>
    <property type="molecule type" value="Genomic_DNA"/>
</dbReference>
<accession>A0A9X2NMJ0</accession>
<dbReference type="RefSeq" id="WP_257927405.1">
    <property type="nucleotide sequence ID" value="NZ_JAMXQV010000060.1"/>
</dbReference>
<protein>
    <recommendedName>
        <fullName evidence="3">Fe-S cluster assembly iron-binding protein IscA</fullName>
    </recommendedName>
</protein>
<organism evidence="1 2">
    <name type="scientific">Amycolatopsis iheyensis</name>
    <dbReference type="NCBI Taxonomy" id="2945988"/>
    <lineage>
        <taxon>Bacteria</taxon>
        <taxon>Bacillati</taxon>
        <taxon>Actinomycetota</taxon>
        <taxon>Actinomycetes</taxon>
        <taxon>Pseudonocardiales</taxon>
        <taxon>Pseudonocardiaceae</taxon>
        <taxon>Amycolatopsis</taxon>
    </lineage>
</organism>
<evidence type="ECO:0008006" key="3">
    <source>
        <dbReference type="Google" id="ProtNLM"/>
    </source>
</evidence>
<sequence length="94" mass="9823">MLTIEPAAARAIVDLVASEGAAPEGGLRVQALAGSSPEQPMVTVSVSPSATEIDTVFVDEDTAARVFVDQATADVVDGRTLSLEEREPPRFAVR</sequence>